<name>A0A2V1H4B0_9GAMM</name>
<feature type="domain" description="DUF4123" evidence="1">
    <location>
        <begin position="22"/>
        <end position="149"/>
    </location>
</feature>
<dbReference type="Proteomes" id="UP000244906">
    <property type="component" value="Unassembled WGS sequence"/>
</dbReference>
<evidence type="ECO:0000313" key="3">
    <source>
        <dbReference type="Proteomes" id="UP000244906"/>
    </source>
</evidence>
<protein>
    <recommendedName>
        <fullName evidence="1">DUF4123 domain-containing protein</fullName>
    </recommendedName>
</protein>
<dbReference type="EMBL" id="QDDL01000001">
    <property type="protein sequence ID" value="PVZ71615.1"/>
    <property type="molecule type" value="Genomic_DNA"/>
</dbReference>
<dbReference type="AlphaFoldDB" id="A0A2V1H4B0"/>
<evidence type="ECO:0000313" key="2">
    <source>
        <dbReference type="EMBL" id="PVZ71615.1"/>
    </source>
</evidence>
<comment type="caution">
    <text evidence="2">The sequence shown here is derived from an EMBL/GenBank/DDBJ whole genome shotgun (WGS) entry which is preliminary data.</text>
</comment>
<dbReference type="RefSeq" id="WP_116685204.1">
    <property type="nucleotide sequence ID" value="NZ_CAWNYD010000001.1"/>
</dbReference>
<evidence type="ECO:0000259" key="1">
    <source>
        <dbReference type="Pfam" id="PF13503"/>
    </source>
</evidence>
<gene>
    <name evidence="2" type="ORF">DC094_00825</name>
</gene>
<sequence>MNGQLLEKKISWLEKQSLNGKLYCIADGALISDVVQAMGHYLPASNIVSLFKQSDYKLASNGPWLCDLNGLKSDELQSVIRLLLSDDRHAKSVCWLASDQPIFKIKQHLSDYIYALPAENSTFIESKPRWWRIYDPRVLDTFLSCSDDSKKSLFLSCFEWVAYVDSNPFLADQSWVVWQQDVIALSESLIALPEDSSACSVVYSVSRHDFEKDKLLPVRQMIFPDISKDLVV</sequence>
<proteinExistence type="predicted"/>
<organism evidence="2 3">
    <name type="scientific">Pelagibaculum spongiae</name>
    <dbReference type="NCBI Taxonomy" id="2080658"/>
    <lineage>
        <taxon>Bacteria</taxon>
        <taxon>Pseudomonadati</taxon>
        <taxon>Pseudomonadota</taxon>
        <taxon>Gammaproteobacteria</taxon>
        <taxon>Oceanospirillales</taxon>
        <taxon>Pelagibaculum</taxon>
    </lineage>
</organism>
<keyword evidence="3" id="KW-1185">Reference proteome</keyword>
<dbReference type="InterPro" id="IPR025391">
    <property type="entry name" value="DUF4123"/>
</dbReference>
<accession>A0A2V1H4B0</accession>
<dbReference type="OrthoDB" id="6112377at2"/>
<reference evidence="2 3" key="1">
    <citation type="submission" date="2018-04" db="EMBL/GenBank/DDBJ databases">
        <title>Thalassorhabdus spongiae gen. nov., sp. nov., isolated from a marine sponge in South-West Iceland.</title>
        <authorList>
            <person name="Knobloch S."/>
            <person name="Daussin A."/>
            <person name="Johannsson R."/>
            <person name="Marteinsson V.T."/>
        </authorList>
    </citation>
    <scope>NUCLEOTIDE SEQUENCE [LARGE SCALE GENOMIC DNA]</scope>
    <source>
        <strain evidence="2 3">Hp12</strain>
    </source>
</reference>
<dbReference type="Pfam" id="PF13503">
    <property type="entry name" value="DUF4123"/>
    <property type="match status" value="1"/>
</dbReference>